<dbReference type="InterPro" id="IPR001841">
    <property type="entry name" value="Znf_RING"/>
</dbReference>
<dbReference type="PROSITE" id="PS50089">
    <property type="entry name" value="ZF_RING_2"/>
    <property type="match status" value="1"/>
</dbReference>
<dbReference type="InterPro" id="IPR013083">
    <property type="entry name" value="Znf_RING/FYVE/PHD"/>
</dbReference>
<sequence>MSSCNGNGECLIQCDCECYNEETDEYNEVCTCGHRDHNGYCPSNCCVLVECRNYKYCNVKYPKRVLLCHNGMCVNCAIQMGKHTFTNQLEDCCVCLENKLILILKCNHRVCNDCWYKITEFSNNDSNPLCPLCRNINDWSE</sequence>
<dbReference type="Gene3D" id="3.30.40.10">
    <property type="entry name" value="Zinc/RING finger domain, C3HC4 (zinc finger)"/>
    <property type="match status" value="1"/>
</dbReference>
<dbReference type="EMBL" id="MN740013">
    <property type="protein sequence ID" value="QHT83897.1"/>
    <property type="molecule type" value="Genomic_DNA"/>
</dbReference>
<organism evidence="2">
    <name type="scientific">viral metagenome</name>
    <dbReference type="NCBI Taxonomy" id="1070528"/>
    <lineage>
        <taxon>unclassified sequences</taxon>
        <taxon>metagenomes</taxon>
        <taxon>organismal metagenomes</taxon>
    </lineage>
</organism>
<dbReference type="SUPFAM" id="SSF57850">
    <property type="entry name" value="RING/U-box"/>
    <property type="match status" value="1"/>
</dbReference>
<accession>A0A6C0HUC1</accession>
<proteinExistence type="predicted"/>
<evidence type="ECO:0000259" key="1">
    <source>
        <dbReference type="PROSITE" id="PS50089"/>
    </source>
</evidence>
<evidence type="ECO:0000313" key="2">
    <source>
        <dbReference type="EMBL" id="QHT83897.1"/>
    </source>
</evidence>
<dbReference type="AlphaFoldDB" id="A0A6C0HUC1"/>
<protein>
    <recommendedName>
        <fullName evidence="1">RING-type domain-containing protein</fullName>
    </recommendedName>
</protein>
<feature type="domain" description="RING-type" evidence="1">
    <location>
        <begin position="92"/>
        <end position="134"/>
    </location>
</feature>
<dbReference type="SMART" id="SM00184">
    <property type="entry name" value="RING"/>
    <property type="match status" value="1"/>
</dbReference>
<reference evidence="2" key="1">
    <citation type="journal article" date="2020" name="Nature">
        <title>Giant virus diversity and host interactions through global metagenomics.</title>
        <authorList>
            <person name="Schulz F."/>
            <person name="Roux S."/>
            <person name="Paez-Espino D."/>
            <person name="Jungbluth S."/>
            <person name="Walsh D.A."/>
            <person name="Denef V.J."/>
            <person name="McMahon K.D."/>
            <person name="Konstantinidis K.T."/>
            <person name="Eloe-Fadrosh E.A."/>
            <person name="Kyrpides N.C."/>
            <person name="Woyke T."/>
        </authorList>
    </citation>
    <scope>NUCLEOTIDE SEQUENCE</scope>
    <source>
        <strain evidence="2">GVMAG-M-3300023184-168</strain>
    </source>
</reference>
<name>A0A6C0HUC1_9ZZZZ</name>